<name>A0A137PCT1_CONC2</name>
<dbReference type="Proteomes" id="UP000070444">
    <property type="component" value="Unassembled WGS sequence"/>
</dbReference>
<dbReference type="OrthoDB" id="5575391at2759"/>
<accession>A0A137PCT1</accession>
<dbReference type="InterPro" id="IPR010031">
    <property type="entry name" value="FAD_lactone_oxidase-like"/>
</dbReference>
<dbReference type="InterPro" id="IPR016171">
    <property type="entry name" value="Vanillyl_alc_oxidase_C-sub2"/>
</dbReference>
<dbReference type="PANTHER" id="PTHR43762">
    <property type="entry name" value="L-GULONOLACTONE OXIDASE"/>
    <property type="match status" value="1"/>
</dbReference>
<evidence type="ECO:0000259" key="2">
    <source>
        <dbReference type="Pfam" id="PF04030"/>
    </source>
</evidence>
<dbReference type="PANTHER" id="PTHR43762:SF1">
    <property type="entry name" value="D-ARABINONO-1,4-LACTONE OXIDASE"/>
    <property type="match status" value="1"/>
</dbReference>
<dbReference type="GO" id="GO:0016020">
    <property type="term" value="C:membrane"/>
    <property type="evidence" value="ECO:0007669"/>
    <property type="project" value="InterPro"/>
</dbReference>
<evidence type="ECO:0000313" key="4">
    <source>
        <dbReference type="Proteomes" id="UP000070444"/>
    </source>
</evidence>
<keyword evidence="4" id="KW-1185">Reference proteome</keyword>
<dbReference type="EMBL" id="KQ964446">
    <property type="protein sequence ID" value="KXN72806.1"/>
    <property type="molecule type" value="Genomic_DNA"/>
</dbReference>
<dbReference type="Gene3D" id="3.30.70.2520">
    <property type="match status" value="1"/>
</dbReference>
<protein>
    <recommendedName>
        <fullName evidence="2">D-arabinono-1,4-lactone oxidase C-terminal domain-containing protein</fullName>
    </recommendedName>
</protein>
<gene>
    <name evidence="3" type="ORF">CONCODRAFT_4302</name>
</gene>
<evidence type="ECO:0000313" key="3">
    <source>
        <dbReference type="EMBL" id="KXN72806.1"/>
    </source>
</evidence>
<proteinExistence type="predicted"/>
<evidence type="ECO:0000256" key="1">
    <source>
        <dbReference type="ARBA" id="ARBA00023002"/>
    </source>
</evidence>
<organism evidence="3 4">
    <name type="scientific">Conidiobolus coronatus (strain ATCC 28846 / CBS 209.66 / NRRL 28638)</name>
    <name type="common">Delacroixia coronata</name>
    <dbReference type="NCBI Taxonomy" id="796925"/>
    <lineage>
        <taxon>Eukaryota</taxon>
        <taxon>Fungi</taxon>
        <taxon>Fungi incertae sedis</taxon>
        <taxon>Zoopagomycota</taxon>
        <taxon>Entomophthoromycotina</taxon>
        <taxon>Entomophthoromycetes</taxon>
        <taxon>Entomophthorales</taxon>
        <taxon>Ancylistaceae</taxon>
        <taxon>Conidiobolus</taxon>
    </lineage>
</organism>
<reference evidence="3 4" key="1">
    <citation type="journal article" date="2015" name="Genome Biol. Evol.">
        <title>Phylogenomic analyses indicate that early fungi evolved digesting cell walls of algal ancestors of land plants.</title>
        <authorList>
            <person name="Chang Y."/>
            <person name="Wang S."/>
            <person name="Sekimoto S."/>
            <person name="Aerts A.L."/>
            <person name="Choi C."/>
            <person name="Clum A."/>
            <person name="LaButti K.M."/>
            <person name="Lindquist E.A."/>
            <person name="Yee Ngan C."/>
            <person name="Ohm R.A."/>
            <person name="Salamov A.A."/>
            <person name="Grigoriev I.V."/>
            <person name="Spatafora J.W."/>
            <person name="Berbee M.L."/>
        </authorList>
    </citation>
    <scope>NUCLEOTIDE SEQUENCE [LARGE SCALE GENOMIC DNA]</scope>
    <source>
        <strain evidence="3 4">NRRL 28638</strain>
    </source>
</reference>
<sequence>MHEVFTFDCLFSQFVSEWSIPIRNTKRALEALEIFFNNDKINFKAHFPIEIRFTKNDDILLSNAYGDEPVCYIGIISYRPFGKFIEHKPYWDKFEEIMQNLEGRPHWAKAHPLTKLDLAKIYPKFDNFLKIREALDPSNMFVNDYIKRHLLD</sequence>
<dbReference type="GO" id="GO:0003885">
    <property type="term" value="F:D-arabinono-1,4-lactone oxidase activity"/>
    <property type="evidence" value="ECO:0007669"/>
    <property type="project" value="InterPro"/>
</dbReference>
<dbReference type="AlphaFoldDB" id="A0A137PCT1"/>
<dbReference type="InterPro" id="IPR007173">
    <property type="entry name" value="ALO_C"/>
</dbReference>
<dbReference type="Gene3D" id="1.10.45.10">
    <property type="entry name" value="Vanillyl-alcohol Oxidase, Chain A, domain 4"/>
    <property type="match status" value="1"/>
</dbReference>
<feature type="domain" description="D-arabinono-1,4-lactone oxidase C-terminal" evidence="2">
    <location>
        <begin position="2"/>
        <end position="149"/>
    </location>
</feature>
<keyword evidence="1" id="KW-0560">Oxidoreductase</keyword>
<dbReference type="STRING" id="796925.A0A137PCT1"/>
<dbReference type="Pfam" id="PF04030">
    <property type="entry name" value="ALO"/>
    <property type="match status" value="1"/>
</dbReference>